<dbReference type="InterPro" id="IPR021246">
    <property type="entry name" value="DUF2797"/>
</dbReference>
<proteinExistence type="predicted"/>
<dbReference type="AlphaFoldDB" id="A0A6M8FIB9"/>
<evidence type="ECO:0000313" key="1">
    <source>
        <dbReference type="EMBL" id="QKE63699.1"/>
    </source>
</evidence>
<evidence type="ECO:0000313" key="2">
    <source>
        <dbReference type="Proteomes" id="UP000501379"/>
    </source>
</evidence>
<organism evidence="1 2">
    <name type="scientific">Aquipseudomonas campi</name>
    <dbReference type="NCBI Taxonomy" id="2731681"/>
    <lineage>
        <taxon>Bacteria</taxon>
        <taxon>Pseudomonadati</taxon>
        <taxon>Pseudomonadota</taxon>
        <taxon>Gammaproteobacteria</taxon>
        <taxon>Pseudomonadales</taxon>
        <taxon>Pseudomonadaceae</taxon>
        <taxon>Aquipseudomonas</taxon>
    </lineage>
</organism>
<dbReference type="Proteomes" id="UP000501379">
    <property type="component" value="Chromosome"/>
</dbReference>
<name>A0A6M8FIB9_9GAMM</name>
<accession>A0A6M8FIB9</accession>
<gene>
    <name evidence="1" type="ORF">HNE05_10130</name>
</gene>
<reference evidence="1" key="1">
    <citation type="submission" date="2020-07" db="EMBL/GenBank/DDBJ databases">
        <title>Nitrate ammonifying Pseudomonas campi sp. nov. isolated from German agricultural grassland.</title>
        <authorList>
            <person name="Timsy T."/>
            <person name="Ulrich A."/>
            <person name="Spanner T."/>
            <person name="Foesel B."/>
            <person name="Kolb S."/>
            <person name="Horn M.A."/>
            <person name="Behrendt U."/>
        </authorList>
    </citation>
    <scope>NUCLEOTIDE SEQUENCE</scope>
    <source>
        <strain evidence="1">S1-A32-2</strain>
    </source>
</reference>
<dbReference type="Pfam" id="PF10977">
    <property type="entry name" value="DUF2797"/>
    <property type="match status" value="1"/>
</dbReference>
<protein>
    <submittedName>
        <fullName evidence="1">DUF2797 domain-containing protein</fullName>
    </submittedName>
</protein>
<dbReference type="KEGG" id="pcam:HNE05_10130"/>
<dbReference type="EMBL" id="CP053697">
    <property type="protein sequence ID" value="QKE63699.1"/>
    <property type="molecule type" value="Genomic_DNA"/>
</dbReference>
<keyword evidence="2" id="KW-1185">Reference proteome</keyword>
<dbReference type="RefSeq" id="WP_173207683.1">
    <property type="nucleotide sequence ID" value="NZ_CP053697.2"/>
</dbReference>
<sequence length="276" mass="30617">MNELGRGALSKMTIRLGETAQYAFRLDEQEVPVNPLLGKRIRLEFLGAIHCSHCGRKTKKSFAQGYCYPCFTKLAQCDSCIMSPERCHYDAGTCREPSWGEQFCMTDHVVYLANSSGIKVGITRASQLPTRWLDQGASQALPIFRVATRQQSGFVEDLLRTQVADKTNWRALLKGDAVPVDLAGVREQLMSSCAEGIAALQQRFGLQAIQPVSDVEVLEIRYPVDAYPSKVASHDLEKTPVVEGILKGIKGQYLILDTGVINLRKYTAYQVAVLTE</sequence>